<dbReference type="AlphaFoldDB" id="A0A9W6PYL1"/>
<dbReference type="Proteomes" id="UP001165124">
    <property type="component" value="Unassembled WGS sequence"/>
</dbReference>
<evidence type="ECO:0000313" key="2">
    <source>
        <dbReference type="EMBL" id="GLW65409.1"/>
    </source>
</evidence>
<keyword evidence="3" id="KW-1185">Reference proteome</keyword>
<evidence type="ECO:0000313" key="3">
    <source>
        <dbReference type="Proteomes" id="UP001165124"/>
    </source>
</evidence>
<reference evidence="2" key="1">
    <citation type="submission" date="2023-02" db="EMBL/GenBank/DDBJ databases">
        <title>Actinomadura rubrobrunea NBRC 14622.</title>
        <authorList>
            <person name="Ichikawa N."/>
            <person name="Sato H."/>
            <person name="Tonouchi N."/>
        </authorList>
    </citation>
    <scope>NUCLEOTIDE SEQUENCE</scope>
    <source>
        <strain evidence="2">NBRC 14622</strain>
    </source>
</reference>
<name>A0A9W6PYL1_9ACTN</name>
<accession>A0A9W6PYL1</accession>
<dbReference type="EMBL" id="BSRZ01000008">
    <property type="protein sequence ID" value="GLW65409.1"/>
    <property type="molecule type" value="Genomic_DNA"/>
</dbReference>
<comment type="caution">
    <text evidence="2">The sequence shown here is derived from an EMBL/GenBank/DDBJ whole genome shotgun (WGS) entry which is preliminary data.</text>
</comment>
<feature type="region of interest" description="Disordered" evidence="1">
    <location>
        <begin position="1"/>
        <end position="48"/>
    </location>
</feature>
<organism evidence="2 3">
    <name type="scientific">Actinomadura rubrobrunea</name>
    <dbReference type="NCBI Taxonomy" id="115335"/>
    <lineage>
        <taxon>Bacteria</taxon>
        <taxon>Bacillati</taxon>
        <taxon>Actinomycetota</taxon>
        <taxon>Actinomycetes</taxon>
        <taxon>Streptosporangiales</taxon>
        <taxon>Thermomonosporaceae</taxon>
        <taxon>Actinomadura</taxon>
    </lineage>
</organism>
<feature type="compositionally biased region" description="Polar residues" evidence="1">
    <location>
        <begin position="16"/>
        <end position="31"/>
    </location>
</feature>
<protein>
    <submittedName>
        <fullName evidence="2">Uncharacterized protein</fullName>
    </submittedName>
</protein>
<evidence type="ECO:0000256" key="1">
    <source>
        <dbReference type="SAM" id="MobiDB-lite"/>
    </source>
</evidence>
<sequence length="102" mass="11183">MTPSVAVDHRHKVLPDTQNGPRSSRTVSTSMRCGPFIRDTHTGHDKPAPRNQFVVWHRYQADPAARMPGARMYPLLLGSAAQVAEAVDVDGDEHAVEPVLAM</sequence>
<gene>
    <name evidence="2" type="ORF">Arub01_36530</name>
</gene>
<feature type="compositionally biased region" description="Basic and acidic residues" evidence="1">
    <location>
        <begin position="38"/>
        <end position="48"/>
    </location>
</feature>
<proteinExistence type="predicted"/>